<sequence>MMDGWESLAVGIGPRNKGKLKNADNVMHGRQQEVGACRKMGGREQREFGKSSISLKFLLCTLPSSEAEWYKLKNKGFLQRTGMQYHWKNHNYKRARWMVITVEQEAADKIAQQELELVRLKEMLKSYHVGPDENQILSPLLKNNEPKIEQLGGFSRLSDALRAWSYYDEPKKWIDVEKTLDSLRITLESVYEQVGNIVYTSKVSLSQWQQEREYQEEVERMVVTTCIQGLQEQLEERLWDQNAQWHGNGNSSLETNGNLSDNEKTDHLQQKVPGDHVSSSISLWEGNGKHGEKDKEFGVLKKKIPDAIVKLDRILVENEKVLLLAPKNAPVASSITSGEAAYSHFVFRFDFKDWKAEPETNNSGASTTPIQKLSRNRRLVMQESIIDDSPESGDASKGPRIRRCRLKHRRESVEAVEIESQLPRMEVVDIESQVPEINLKAPT</sequence>
<dbReference type="EMBL" id="JBBPBN010000001">
    <property type="protein sequence ID" value="KAK9046080.1"/>
    <property type="molecule type" value="Genomic_DNA"/>
</dbReference>
<dbReference type="InterPro" id="IPR037490">
    <property type="entry name" value="WAP"/>
</dbReference>
<name>A0ABR2U8L9_9ROSI</name>
<organism evidence="2 3">
    <name type="scientific">Hibiscus sabdariffa</name>
    <name type="common">roselle</name>
    <dbReference type="NCBI Taxonomy" id="183260"/>
    <lineage>
        <taxon>Eukaryota</taxon>
        <taxon>Viridiplantae</taxon>
        <taxon>Streptophyta</taxon>
        <taxon>Embryophyta</taxon>
        <taxon>Tracheophyta</taxon>
        <taxon>Spermatophyta</taxon>
        <taxon>Magnoliopsida</taxon>
        <taxon>eudicotyledons</taxon>
        <taxon>Gunneridae</taxon>
        <taxon>Pentapetalae</taxon>
        <taxon>rosids</taxon>
        <taxon>malvids</taxon>
        <taxon>Malvales</taxon>
        <taxon>Malvaceae</taxon>
        <taxon>Malvoideae</taxon>
        <taxon>Hibiscus</taxon>
    </lineage>
</organism>
<gene>
    <name evidence="2" type="ORF">V6N11_051980</name>
</gene>
<evidence type="ECO:0000256" key="1">
    <source>
        <dbReference type="SAM" id="MobiDB-lite"/>
    </source>
</evidence>
<dbReference type="PANTHER" id="PTHR33883:SF10">
    <property type="entry name" value="WPP DOMAIN-ASSOCIATED PROTEIN"/>
    <property type="match status" value="1"/>
</dbReference>
<reference evidence="2 3" key="1">
    <citation type="journal article" date="2024" name="G3 (Bethesda)">
        <title>Genome assembly of Hibiscus sabdariffa L. provides insights into metabolisms of medicinal natural products.</title>
        <authorList>
            <person name="Kim T."/>
        </authorList>
    </citation>
    <scope>NUCLEOTIDE SEQUENCE [LARGE SCALE GENOMIC DNA]</scope>
    <source>
        <strain evidence="2">TK-2024</strain>
        <tissue evidence="2">Old leaves</tissue>
    </source>
</reference>
<evidence type="ECO:0000313" key="2">
    <source>
        <dbReference type="EMBL" id="KAK9046080.1"/>
    </source>
</evidence>
<feature type="region of interest" description="Disordered" evidence="1">
    <location>
        <begin position="245"/>
        <end position="275"/>
    </location>
</feature>
<evidence type="ECO:0000313" key="3">
    <source>
        <dbReference type="Proteomes" id="UP001396334"/>
    </source>
</evidence>
<accession>A0ABR2U8L9</accession>
<keyword evidence="3" id="KW-1185">Reference proteome</keyword>
<comment type="caution">
    <text evidence="2">The sequence shown here is derived from an EMBL/GenBank/DDBJ whole genome shotgun (WGS) entry which is preliminary data.</text>
</comment>
<feature type="region of interest" description="Disordered" evidence="1">
    <location>
        <begin position="383"/>
        <end position="402"/>
    </location>
</feature>
<feature type="compositionally biased region" description="Polar residues" evidence="1">
    <location>
        <begin position="245"/>
        <end position="260"/>
    </location>
</feature>
<dbReference type="Proteomes" id="UP001396334">
    <property type="component" value="Unassembled WGS sequence"/>
</dbReference>
<protein>
    <submittedName>
        <fullName evidence="2">Uncharacterized protein</fullName>
    </submittedName>
</protein>
<proteinExistence type="predicted"/>
<dbReference type="PANTHER" id="PTHR33883">
    <property type="entry name" value="WPP DOMAIN-ASSOCIATED PROTEIN"/>
    <property type="match status" value="1"/>
</dbReference>